<organism evidence="1 2">
    <name type="scientific">Irpex rosettiformis</name>
    <dbReference type="NCBI Taxonomy" id="378272"/>
    <lineage>
        <taxon>Eukaryota</taxon>
        <taxon>Fungi</taxon>
        <taxon>Dikarya</taxon>
        <taxon>Basidiomycota</taxon>
        <taxon>Agaricomycotina</taxon>
        <taxon>Agaricomycetes</taxon>
        <taxon>Polyporales</taxon>
        <taxon>Irpicaceae</taxon>
        <taxon>Irpex</taxon>
    </lineage>
</organism>
<dbReference type="Proteomes" id="UP001055072">
    <property type="component" value="Unassembled WGS sequence"/>
</dbReference>
<evidence type="ECO:0000313" key="2">
    <source>
        <dbReference type="Proteomes" id="UP001055072"/>
    </source>
</evidence>
<keyword evidence="2" id="KW-1185">Reference proteome</keyword>
<comment type="caution">
    <text evidence="1">The sequence shown here is derived from an EMBL/GenBank/DDBJ whole genome shotgun (WGS) entry which is preliminary data.</text>
</comment>
<dbReference type="EMBL" id="MU274906">
    <property type="protein sequence ID" value="KAI0091099.1"/>
    <property type="molecule type" value="Genomic_DNA"/>
</dbReference>
<name>A0ACB8UA22_9APHY</name>
<evidence type="ECO:0000313" key="1">
    <source>
        <dbReference type="EMBL" id="KAI0091099.1"/>
    </source>
</evidence>
<reference evidence="1" key="1">
    <citation type="journal article" date="2021" name="Environ. Microbiol.">
        <title>Gene family expansions and transcriptome signatures uncover fungal adaptations to wood decay.</title>
        <authorList>
            <person name="Hage H."/>
            <person name="Miyauchi S."/>
            <person name="Viragh M."/>
            <person name="Drula E."/>
            <person name="Min B."/>
            <person name="Chaduli D."/>
            <person name="Navarro D."/>
            <person name="Favel A."/>
            <person name="Norest M."/>
            <person name="Lesage-Meessen L."/>
            <person name="Balint B."/>
            <person name="Merenyi Z."/>
            <person name="de Eugenio L."/>
            <person name="Morin E."/>
            <person name="Martinez A.T."/>
            <person name="Baldrian P."/>
            <person name="Stursova M."/>
            <person name="Martinez M.J."/>
            <person name="Novotny C."/>
            <person name="Magnuson J.K."/>
            <person name="Spatafora J.W."/>
            <person name="Maurice S."/>
            <person name="Pangilinan J."/>
            <person name="Andreopoulos W."/>
            <person name="LaButti K."/>
            <person name="Hundley H."/>
            <person name="Na H."/>
            <person name="Kuo A."/>
            <person name="Barry K."/>
            <person name="Lipzen A."/>
            <person name="Henrissat B."/>
            <person name="Riley R."/>
            <person name="Ahrendt S."/>
            <person name="Nagy L.G."/>
            <person name="Grigoriev I.V."/>
            <person name="Martin F."/>
            <person name="Rosso M.N."/>
        </authorList>
    </citation>
    <scope>NUCLEOTIDE SEQUENCE</scope>
    <source>
        <strain evidence="1">CBS 384.51</strain>
    </source>
</reference>
<protein>
    <submittedName>
        <fullName evidence="1">Uncharacterized protein</fullName>
    </submittedName>
</protein>
<accession>A0ACB8UA22</accession>
<sequence>MSIDSQIIQDLIPGTGALGSAPQHHDFKRTVLHPAPKKFTVEVLPPKKFGSGYCYGLHVLPIFDGGSATSSASSTKSGESTSEYEIWRRWEDCLWFQDMLETEYKLMARLKRIRLQQGKGIKKNGVYLQSGGAASFESLPPGPDANDIAKDVHEILPKLTKKGTIFKASQATIEQRGREFSALIQAFFEEDVPSLVKELRENRIIRDFFGYWRRDKDHERKAQEVETRSNRLSRMSIASSAFSMYFSSSNISLQLPGAFSDMPPSPAIPESIKGKGKAVDRGDSRIPATAPVGMSFTVSETGAFVPTSPISDDDNYFASSSGPRSAPLRPSSARRSRNSKAERTFLGYGFDSASESEDNAIVFVPDGPLSSSLTADMRRPRNLEALPEEQELDPGTADMTLASCEHVPPPVRRPRNYSCPDPHVRNGLVFVTPPQGPRSTPESLDDISTIDDISGDVDRPSPDTSLTNSTSSRHTSAALSSFSGELSRRSSWRTSVDSATSVPARSSIQDSSLDLDDVLCGSPSHTRAPWSQGNPEQSYGRRMSIMTMNSIVSNASVDAVLPRRTLEPIPQEGALRRSMSTGSRYSRQSMPTSLAGTNREGNNNGDEILEDELLDAYFYDPSLRLSGVPSIESLSTSAADRDSALLARFPQPPQSAPAQRLSKISSSPSSPRPSITSLGSGTPGSPSFYGDSVTIKTVLQDSIVLVRAHTSTPLHDLRVKIREKFASQEGITLTDNFTIGFNPAVTAADDRSKTLSAKGRPRSHSTSAVTQLGGQPRLRFLIYEEDWQQAAISSPGKLTLHIFDRF</sequence>
<proteinExistence type="predicted"/>
<gene>
    <name evidence="1" type="ORF">BDY19DRAFT_991679</name>
</gene>